<feature type="domain" description="Flavin reductase like" evidence="4">
    <location>
        <begin position="17"/>
        <end position="166"/>
    </location>
</feature>
<evidence type="ECO:0000256" key="2">
    <source>
        <dbReference type="ARBA" id="ARBA00022630"/>
    </source>
</evidence>
<dbReference type="RefSeq" id="WP_187573399.1">
    <property type="nucleotide sequence ID" value="NZ_CP060731.1"/>
</dbReference>
<dbReference type="SUPFAM" id="SSF50475">
    <property type="entry name" value="FMN-binding split barrel"/>
    <property type="match status" value="1"/>
</dbReference>
<dbReference type="AlphaFoldDB" id="A0A7G9TCT1"/>
<dbReference type="InterPro" id="IPR052174">
    <property type="entry name" value="Flavoredoxin"/>
</dbReference>
<dbReference type="PANTHER" id="PTHR43567:SF1">
    <property type="entry name" value="FLAVOREDOXIN"/>
    <property type="match status" value="1"/>
</dbReference>
<dbReference type="Proteomes" id="UP000515838">
    <property type="component" value="Chromosome"/>
</dbReference>
<dbReference type="GeneID" id="81469363"/>
<evidence type="ECO:0000256" key="3">
    <source>
        <dbReference type="ARBA" id="ARBA00038054"/>
    </source>
</evidence>
<keyword evidence="2" id="KW-0285">Flavoprotein</keyword>
<comment type="similarity">
    <text evidence="3">Belongs to the flavoredoxin family.</text>
</comment>
<gene>
    <name evidence="5" type="ORF">IAE60_00205</name>
</gene>
<dbReference type="GO" id="GO:0010181">
    <property type="term" value="F:FMN binding"/>
    <property type="evidence" value="ECO:0007669"/>
    <property type="project" value="InterPro"/>
</dbReference>
<organism evidence="5 6">
    <name type="scientific">Pseudoxanthomonas mexicana</name>
    <dbReference type="NCBI Taxonomy" id="128785"/>
    <lineage>
        <taxon>Bacteria</taxon>
        <taxon>Pseudomonadati</taxon>
        <taxon>Pseudomonadota</taxon>
        <taxon>Gammaproteobacteria</taxon>
        <taxon>Lysobacterales</taxon>
        <taxon>Lysobacteraceae</taxon>
        <taxon>Pseudoxanthomonas</taxon>
    </lineage>
</organism>
<dbReference type="GO" id="GO:0016646">
    <property type="term" value="F:oxidoreductase activity, acting on the CH-NH group of donors, NAD or NADP as acceptor"/>
    <property type="evidence" value="ECO:0007669"/>
    <property type="project" value="UniProtKB-ARBA"/>
</dbReference>
<dbReference type="SMART" id="SM00903">
    <property type="entry name" value="Flavin_Reduct"/>
    <property type="match status" value="1"/>
</dbReference>
<accession>A0A7G9TCT1</accession>
<sequence>MKHPTRWKSLPVDQTRRFLEPGPVVLLSTAHRGERAIMTLGWHMMLGYDLVGTYIWQANRSHALARASRECVINLPTEDLLDTVVRIGNCRSTDQDKFDRFGLMPLRSREVGAPRIAECHAQFECRLHETRITADYPLFVWRVVAAHVAPSPRIPRTVHYRGDGRFMVAGREVSRRRLFRPDMLEQ</sequence>
<proteinExistence type="inferred from homology"/>
<dbReference type="InterPro" id="IPR012349">
    <property type="entry name" value="Split_barrel_FMN-bd"/>
</dbReference>
<reference evidence="5 6" key="1">
    <citation type="submission" date="2020-08" db="EMBL/GenBank/DDBJ databases">
        <title>Streptomycin Non-resistant strain, P. mexicana.</title>
        <authorList>
            <person name="Ganesh-Kumar S."/>
            <person name="Zhe T."/>
            <person name="Yu Z."/>
            <person name="Min Y."/>
        </authorList>
    </citation>
    <scope>NUCLEOTIDE SEQUENCE [LARGE SCALE GENOMIC DNA]</scope>
    <source>
        <strain evidence="5 6">GTZY2</strain>
    </source>
</reference>
<evidence type="ECO:0000259" key="4">
    <source>
        <dbReference type="SMART" id="SM00903"/>
    </source>
</evidence>
<dbReference type="EMBL" id="CP060731">
    <property type="protein sequence ID" value="QNN77906.1"/>
    <property type="molecule type" value="Genomic_DNA"/>
</dbReference>
<name>A0A7G9TCT1_PSEMX</name>
<dbReference type="PANTHER" id="PTHR43567">
    <property type="entry name" value="FLAVOREDOXIN-RELATED-RELATED"/>
    <property type="match status" value="1"/>
</dbReference>
<protein>
    <submittedName>
        <fullName evidence="5">Flavin reductase family protein</fullName>
    </submittedName>
</protein>
<dbReference type="Pfam" id="PF01613">
    <property type="entry name" value="Flavin_Reduct"/>
    <property type="match status" value="1"/>
</dbReference>
<evidence type="ECO:0000313" key="6">
    <source>
        <dbReference type="Proteomes" id="UP000515838"/>
    </source>
</evidence>
<evidence type="ECO:0000313" key="5">
    <source>
        <dbReference type="EMBL" id="QNN77906.1"/>
    </source>
</evidence>
<dbReference type="Gene3D" id="2.30.110.10">
    <property type="entry name" value="Electron Transport, Fmn-binding Protein, Chain A"/>
    <property type="match status" value="1"/>
</dbReference>
<evidence type="ECO:0000256" key="1">
    <source>
        <dbReference type="ARBA" id="ARBA00001917"/>
    </source>
</evidence>
<comment type="cofactor">
    <cofactor evidence="1">
        <name>FMN</name>
        <dbReference type="ChEBI" id="CHEBI:58210"/>
    </cofactor>
</comment>
<dbReference type="InterPro" id="IPR002563">
    <property type="entry name" value="Flavin_Rdtase-like_dom"/>
</dbReference>